<dbReference type="EC" id="2.3.1.23" evidence="15"/>
<evidence type="ECO:0000256" key="16">
    <source>
        <dbReference type="ARBA" id="ARBA00038923"/>
    </source>
</evidence>
<dbReference type="GO" id="GO:0030258">
    <property type="term" value="P:lipid modification"/>
    <property type="evidence" value="ECO:0000318"/>
    <property type="project" value="GO_Central"/>
</dbReference>
<evidence type="ECO:0000256" key="1">
    <source>
        <dbReference type="ARBA" id="ARBA00004477"/>
    </source>
</evidence>
<reference evidence="20" key="1">
    <citation type="submission" date="2011-12" db="EMBL/GenBank/DDBJ databases">
        <title>The Draft Genome of Lepisosteus oculatus.</title>
        <authorList>
            <consortium name="The Broad Institute Genome Assembly &amp; Analysis Group"/>
            <consortium name="Computational R&amp;D Group"/>
            <consortium name="and Sequencing Platform"/>
            <person name="Di Palma F."/>
            <person name="Alfoldi J."/>
            <person name="Johnson J."/>
            <person name="Berlin A."/>
            <person name="Gnerre S."/>
            <person name="Jaffe D."/>
            <person name="MacCallum I."/>
            <person name="Young S."/>
            <person name="Walker B.J."/>
            <person name="Lander E.S."/>
            <person name="Lindblad-Toh K."/>
        </authorList>
    </citation>
    <scope>NUCLEOTIDE SEQUENCE [LARGE SCALE GENOMIC DNA]</scope>
</reference>
<dbReference type="OMA" id="NTMEHYI"/>
<keyword evidence="12" id="KW-1208">Phospholipid metabolism</keyword>
<evidence type="ECO:0000256" key="2">
    <source>
        <dbReference type="ARBA" id="ARBA00005074"/>
    </source>
</evidence>
<dbReference type="InterPro" id="IPR049941">
    <property type="entry name" value="LPLAT_7/PORCN-like"/>
</dbReference>
<keyword evidence="10 18" id="KW-0472">Membrane</keyword>
<evidence type="ECO:0000256" key="12">
    <source>
        <dbReference type="ARBA" id="ARBA00023264"/>
    </source>
</evidence>
<dbReference type="PANTHER" id="PTHR13906:SF14">
    <property type="entry name" value="LYSOPHOSPHOLIPID ACYLTRANSFERASE 5"/>
    <property type="match status" value="1"/>
</dbReference>
<evidence type="ECO:0000256" key="3">
    <source>
        <dbReference type="ARBA" id="ARBA00010323"/>
    </source>
</evidence>
<keyword evidence="20" id="KW-1185">Reference proteome</keyword>
<evidence type="ECO:0000256" key="11">
    <source>
        <dbReference type="ARBA" id="ARBA00023209"/>
    </source>
</evidence>
<dbReference type="STRING" id="7918.ENSLOCP00000009331"/>
<evidence type="ECO:0000256" key="15">
    <source>
        <dbReference type="ARBA" id="ARBA00026120"/>
    </source>
</evidence>
<feature type="transmembrane region" description="Helical" evidence="18">
    <location>
        <begin position="16"/>
        <end position="36"/>
    </location>
</feature>
<comment type="similarity">
    <text evidence="3">Belongs to the membrane-bound acyltransferase family.</text>
</comment>
<evidence type="ECO:0000256" key="7">
    <source>
        <dbReference type="ARBA" id="ARBA00022824"/>
    </source>
</evidence>
<reference evidence="19" key="2">
    <citation type="submission" date="2025-08" db="UniProtKB">
        <authorList>
            <consortium name="Ensembl"/>
        </authorList>
    </citation>
    <scope>IDENTIFICATION</scope>
</reference>
<dbReference type="AlphaFoldDB" id="W5MLS2"/>
<dbReference type="InterPro" id="IPR004299">
    <property type="entry name" value="MBOAT_fam"/>
</dbReference>
<dbReference type="GO" id="GO:0036152">
    <property type="term" value="P:phosphatidylethanolamine acyl-chain remodeling"/>
    <property type="evidence" value="ECO:0000318"/>
    <property type="project" value="GO_Central"/>
</dbReference>
<comment type="pathway">
    <text evidence="14">Phospholipid metabolism.</text>
</comment>
<evidence type="ECO:0000313" key="19">
    <source>
        <dbReference type="Ensembl" id="ENSLOCP00000009331.1"/>
    </source>
</evidence>
<keyword evidence="5" id="KW-0808">Transferase</keyword>
<dbReference type="HOGENOM" id="CLU_011340_6_0_1"/>
<keyword evidence="7" id="KW-0256">Endoplasmic reticulum</keyword>
<feature type="transmembrane region" description="Helical" evidence="18">
    <location>
        <begin position="353"/>
        <end position="375"/>
    </location>
</feature>
<accession>W5MLS2</accession>
<dbReference type="Pfam" id="PF03062">
    <property type="entry name" value="MBOAT"/>
    <property type="match status" value="1"/>
</dbReference>
<dbReference type="GO" id="GO:0047184">
    <property type="term" value="F:1-acylglycerophosphocholine O-acyltransferase activity"/>
    <property type="evidence" value="ECO:0000318"/>
    <property type="project" value="GO_Central"/>
</dbReference>
<feature type="transmembrane region" description="Helical" evidence="18">
    <location>
        <begin position="264"/>
        <end position="290"/>
    </location>
</feature>
<evidence type="ECO:0000256" key="14">
    <source>
        <dbReference type="ARBA" id="ARBA00025707"/>
    </source>
</evidence>
<proteinExistence type="inferred from homology"/>
<evidence type="ECO:0000256" key="18">
    <source>
        <dbReference type="SAM" id="Phobius"/>
    </source>
</evidence>
<dbReference type="PANTHER" id="PTHR13906">
    <property type="entry name" value="PORCUPINE"/>
    <property type="match status" value="1"/>
</dbReference>
<dbReference type="GO" id="GO:0005789">
    <property type="term" value="C:endoplasmic reticulum membrane"/>
    <property type="evidence" value="ECO:0007669"/>
    <property type="project" value="UniProtKB-SubCell"/>
</dbReference>
<protein>
    <recommendedName>
        <fullName evidence="17">Lysophospholipid acyltransferase 5</fullName>
        <ecNumber evidence="15">2.3.1.23</ecNumber>
        <ecNumber evidence="16">2.3.1.n6</ecNumber>
    </recommendedName>
</protein>
<evidence type="ECO:0000256" key="8">
    <source>
        <dbReference type="ARBA" id="ARBA00022989"/>
    </source>
</evidence>
<comment type="pathway">
    <text evidence="2">Lipid metabolism; phospholipid metabolism.</text>
</comment>
<dbReference type="InParanoid" id="W5MLS2"/>
<dbReference type="EC" id="2.3.1.n6" evidence="16"/>
<name>W5MLS2_LEPOC</name>
<evidence type="ECO:0000256" key="6">
    <source>
        <dbReference type="ARBA" id="ARBA00022692"/>
    </source>
</evidence>
<reference evidence="19" key="3">
    <citation type="submission" date="2025-09" db="UniProtKB">
        <authorList>
            <consortium name="Ensembl"/>
        </authorList>
    </citation>
    <scope>IDENTIFICATION</scope>
</reference>
<dbReference type="EMBL" id="AHAT01034743">
    <property type="status" value="NOT_ANNOTATED_CDS"/>
    <property type="molecule type" value="Genomic_DNA"/>
</dbReference>
<evidence type="ECO:0000256" key="17">
    <source>
        <dbReference type="ARBA" id="ARBA00039721"/>
    </source>
</evidence>
<comment type="subcellular location">
    <subcellularLocation>
        <location evidence="1">Endoplasmic reticulum membrane</location>
        <topology evidence="1">Multi-pass membrane protein</topology>
    </subcellularLocation>
</comment>
<dbReference type="EMBL" id="AHAT01034742">
    <property type="status" value="NOT_ANNOTATED_CDS"/>
    <property type="molecule type" value="Genomic_DNA"/>
</dbReference>
<evidence type="ECO:0000256" key="4">
    <source>
        <dbReference type="ARBA" id="ARBA00022516"/>
    </source>
</evidence>
<dbReference type="eggNOG" id="KOG2705">
    <property type="taxonomic scope" value="Eukaryota"/>
</dbReference>
<keyword evidence="4" id="KW-0444">Lipid biosynthesis</keyword>
<evidence type="ECO:0000313" key="20">
    <source>
        <dbReference type="Proteomes" id="UP000018468"/>
    </source>
</evidence>
<dbReference type="EMBL" id="AHAT01034741">
    <property type="status" value="NOT_ANNOTATED_CDS"/>
    <property type="molecule type" value="Genomic_DNA"/>
</dbReference>
<dbReference type="GO" id="GO:0071617">
    <property type="term" value="F:lysophospholipid acyltransferase activity"/>
    <property type="evidence" value="ECO:0000318"/>
    <property type="project" value="GO_Central"/>
</dbReference>
<dbReference type="GO" id="GO:0016020">
    <property type="term" value="C:membrane"/>
    <property type="evidence" value="ECO:0000318"/>
    <property type="project" value="GO_Central"/>
</dbReference>
<evidence type="ECO:0000256" key="9">
    <source>
        <dbReference type="ARBA" id="ARBA00023098"/>
    </source>
</evidence>
<sequence length="390" mass="43806">CVLVQFLMLRLMGRTVTGMVSSFLFQMMYLLLGYYYTATDQYDIKWTMPHCVLTLKLVGKSFEIPLDIINTDKSMALNAPSSLLCLCQGRGHYHMIITARRNGMPIKINGSKWLYSLSPSLSSIFPAIKRFSLGLVCLSIYTIGSPSFPDSYLLSEQFEAQPFWYRCLYIIIWGKITLYKYVSCWVIAEGVCILSGLGYNGRDAAGVALWDACANMKVWQYETTPLFTGTIAAFNTNTNAWVARHVFKRLKFLGNKMASQAATLFFLAIWHGLHSGYLVCFSLELIIVVAERQVGDPRWAARLSSCNTPPRVSSFPSVAALIVSLHLGSWCGEISPLVASLCSRRVSLLKSEVYTSIYFCGHVLFLSSLLVMPYLRRALVPRKKGSEKKE</sequence>
<organism evidence="19 20">
    <name type="scientific">Lepisosteus oculatus</name>
    <name type="common">Spotted gar</name>
    <dbReference type="NCBI Taxonomy" id="7918"/>
    <lineage>
        <taxon>Eukaryota</taxon>
        <taxon>Metazoa</taxon>
        <taxon>Chordata</taxon>
        <taxon>Craniata</taxon>
        <taxon>Vertebrata</taxon>
        <taxon>Euteleostomi</taxon>
        <taxon>Actinopterygii</taxon>
        <taxon>Neopterygii</taxon>
        <taxon>Holostei</taxon>
        <taxon>Semionotiformes</taxon>
        <taxon>Lepisosteidae</taxon>
        <taxon>Lepisosteus</taxon>
    </lineage>
</organism>
<keyword evidence="9" id="KW-0443">Lipid metabolism</keyword>
<dbReference type="GO" id="GO:0006656">
    <property type="term" value="P:phosphatidylcholine biosynthetic process"/>
    <property type="evidence" value="ECO:0000318"/>
    <property type="project" value="GO_Central"/>
</dbReference>
<evidence type="ECO:0000256" key="13">
    <source>
        <dbReference type="ARBA" id="ARBA00023315"/>
    </source>
</evidence>
<keyword evidence="11" id="KW-0594">Phospholipid biosynthesis</keyword>
<dbReference type="GeneTree" id="ENSGT01030000234564"/>
<dbReference type="Ensembl" id="ENSLOCT00000009342.1">
    <property type="protein sequence ID" value="ENSLOCP00000009331.1"/>
    <property type="gene ID" value="ENSLOCG00000007684.1"/>
</dbReference>
<keyword evidence="8 18" id="KW-1133">Transmembrane helix</keyword>
<keyword evidence="6 18" id="KW-0812">Transmembrane</keyword>
<keyword evidence="13" id="KW-0012">Acyltransferase</keyword>
<evidence type="ECO:0000256" key="5">
    <source>
        <dbReference type="ARBA" id="ARBA00022679"/>
    </source>
</evidence>
<evidence type="ECO:0000256" key="10">
    <source>
        <dbReference type="ARBA" id="ARBA00023136"/>
    </source>
</evidence>
<dbReference type="Proteomes" id="UP000018468">
    <property type="component" value="Linkage group LG26"/>
</dbReference>
<dbReference type="Bgee" id="ENSLOCG00000007684">
    <property type="expression patterns" value="Expressed in ovary and 13 other cell types or tissues"/>
</dbReference>